<organism evidence="1 2">
    <name type="scientific">Fusobacterium vincentii ATCC 49256</name>
    <dbReference type="NCBI Taxonomy" id="209882"/>
    <lineage>
        <taxon>Bacteria</taxon>
        <taxon>Fusobacteriati</taxon>
        <taxon>Fusobacteriota</taxon>
        <taxon>Fusobacteriia</taxon>
        <taxon>Fusobacteriales</taxon>
        <taxon>Fusobacteriaceae</taxon>
        <taxon>Fusobacterium</taxon>
    </lineage>
</organism>
<accession>Q7P4B1</accession>
<dbReference type="EMBL" id="AABF01000125">
    <property type="protein sequence ID" value="EAA23468.1"/>
    <property type="molecule type" value="Genomic_DNA"/>
</dbReference>
<dbReference type="AlphaFoldDB" id="Q7P4B1"/>
<gene>
    <name evidence="1" type="ORF">FNV0386</name>
</gene>
<evidence type="ECO:0000313" key="1">
    <source>
        <dbReference type="EMBL" id="EAA23468.1"/>
    </source>
</evidence>
<name>Q7P4B1_FUSVC</name>
<reference evidence="1 2" key="1">
    <citation type="journal article" date="2003" name="Genome Res.">
        <title>Genome analysis of F. nucleatum sub spp vincentii and its comparison with the genome of F. nucleatum ATCC 25586.</title>
        <authorList>
            <person name="Kapatral V."/>
            <person name="Ivanova N."/>
            <person name="Anderson I."/>
            <person name="Reznik G."/>
            <person name="Bhattacharyya A."/>
            <person name="Gardner W.L."/>
            <person name="Mikhailova N."/>
            <person name="Lapidus A."/>
            <person name="Larsen N."/>
            <person name="D'Souza M."/>
            <person name="Walunas T."/>
            <person name="Haselkorn R."/>
            <person name="Overbeek R."/>
            <person name="Kyrpides N."/>
        </authorList>
    </citation>
    <scope>NUCLEOTIDE SEQUENCE [LARGE SCALE GENOMIC DNA]</scope>
    <source>
        <strain evidence="1 2">ATCC 49256</strain>
    </source>
</reference>
<dbReference type="Proteomes" id="UP000006454">
    <property type="component" value="Unassembled WGS sequence"/>
</dbReference>
<sequence>MKEELYQKEIRNLTQDELYEILLDCGISSVQKVEHGQGKIIFLDDVESKEKVSEMEDQPIFTYYEILDELEILKNNRVGYKLSCSVQSFNYTLLNDYKVA</sequence>
<proteinExistence type="predicted"/>
<evidence type="ECO:0000313" key="2">
    <source>
        <dbReference type="Proteomes" id="UP000006454"/>
    </source>
</evidence>
<protein>
    <submittedName>
        <fullName evidence="1">Uncharacterized protein</fullName>
    </submittedName>
</protein>
<comment type="caution">
    <text evidence="1">The sequence shown here is derived from an EMBL/GenBank/DDBJ whole genome shotgun (WGS) entry which is preliminary data.</text>
</comment>